<evidence type="ECO:0000259" key="1">
    <source>
        <dbReference type="Pfam" id="PF13840"/>
    </source>
</evidence>
<reference evidence="2 3" key="1">
    <citation type="submission" date="2012-02" db="EMBL/GenBank/DDBJ databases">
        <title>Improved High-Quality Draft sequence of Microvirga sp. WSM3557.</title>
        <authorList>
            <consortium name="US DOE Joint Genome Institute"/>
            <person name="Lucas S."/>
            <person name="Han J."/>
            <person name="Lapidus A."/>
            <person name="Cheng J.-F."/>
            <person name="Goodwin L."/>
            <person name="Pitluck S."/>
            <person name="Peters L."/>
            <person name="Zhang X."/>
            <person name="Detter J.C."/>
            <person name="Han C."/>
            <person name="Tapia R."/>
            <person name="Land M."/>
            <person name="Hauser L."/>
            <person name="Kyrpides N."/>
            <person name="Ivanova N."/>
            <person name="Pagani I."/>
            <person name="Brau L."/>
            <person name="Yates R."/>
            <person name="O'Hara G."/>
            <person name="Rui T."/>
            <person name="Howieson J."/>
            <person name="Reeve W."/>
            <person name="Woyke T."/>
        </authorList>
    </citation>
    <scope>NUCLEOTIDE SEQUENCE [LARGE SCALE GENOMIC DNA]</scope>
    <source>
        <strain evidence="2 3">WSM3557</strain>
    </source>
</reference>
<dbReference type="EMBL" id="JH660647">
    <property type="protein sequence ID" value="EIM25660.1"/>
    <property type="molecule type" value="Genomic_DNA"/>
</dbReference>
<dbReference type="PANTHER" id="PTHR31131">
    <property type="entry name" value="CHROMOSOME 1, WHOLE GENOME SHOTGUN SEQUENCE"/>
    <property type="match status" value="1"/>
</dbReference>
<dbReference type="PANTHER" id="PTHR31131:SF6">
    <property type="entry name" value="CASTOR ACT DOMAIN-CONTAINING PROTEIN"/>
    <property type="match status" value="1"/>
</dbReference>
<accession>I4YNW8</accession>
<dbReference type="PATRIC" id="fig|864069.3.peg.6840"/>
<protein>
    <recommendedName>
        <fullName evidence="1">CASTOR ACT domain-containing protein</fullName>
    </recommendedName>
</protein>
<dbReference type="Gene3D" id="3.30.2130.10">
    <property type="entry name" value="VC0802-like"/>
    <property type="match status" value="1"/>
</dbReference>
<dbReference type="HOGENOM" id="CLU_130568_0_1_5"/>
<dbReference type="InterPro" id="IPR027795">
    <property type="entry name" value="CASTOR_ACT_dom"/>
</dbReference>
<dbReference type="eggNOG" id="COG3603">
    <property type="taxonomic scope" value="Bacteria"/>
</dbReference>
<dbReference type="Proteomes" id="UP000003947">
    <property type="component" value="Unassembled WGS sequence"/>
</dbReference>
<dbReference type="AlphaFoldDB" id="I4YNW8"/>
<feature type="domain" description="CASTOR ACT" evidence="1">
    <location>
        <begin position="80"/>
        <end position="141"/>
    </location>
</feature>
<evidence type="ECO:0000313" key="3">
    <source>
        <dbReference type="Proteomes" id="UP000003947"/>
    </source>
</evidence>
<dbReference type="Pfam" id="PF13840">
    <property type="entry name" value="ACT_7"/>
    <property type="match status" value="1"/>
</dbReference>
<dbReference type="InterPro" id="IPR045865">
    <property type="entry name" value="ACT-like_dom_sf"/>
</dbReference>
<organism evidence="2 3">
    <name type="scientific">Microvirga lotononidis</name>
    <dbReference type="NCBI Taxonomy" id="864069"/>
    <lineage>
        <taxon>Bacteria</taxon>
        <taxon>Pseudomonadati</taxon>
        <taxon>Pseudomonadota</taxon>
        <taxon>Alphaproteobacteria</taxon>
        <taxon>Hyphomicrobiales</taxon>
        <taxon>Methylobacteriaceae</taxon>
        <taxon>Microvirga</taxon>
    </lineage>
</organism>
<evidence type="ECO:0000313" key="2">
    <source>
        <dbReference type="EMBL" id="EIM25660.1"/>
    </source>
</evidence>
<sequence>MPGTRPGMTRKMNFQPASRKLVTMPALNLSLLKNSYAVCRFPSDTPAVAPAPGPFSLLVQATEETTLVCPLDHAPPHAEIDAGWRCFRIEQSFDFSVPGILASVLAPLAGAGVGIFATSTFSTDYVLVKAGDTDKAAAALRAAGHTVRSEE</sequence>
<dbReference type="InterPro" id="IPR016540">
    <property type="entry name" value="UCP008459"/>
</dbReference>
<dbReference type="PIRSF" id="PIRSF008459">
    <property type="entry name" value="UCP008459"/>
    <property type="match status" value="1"/>
</dbReference>
<gene>
    <name evidence="2" type="ORF">MicloDRAFT_00063870</name>
</gene>
<dbReference type="SUPFAM" id="SSF55021">
    <property type="entry name" value="ACT-like"/>
    <property type="match status" value="2"/>
</dbReference>
<keyword evidence="3" id="KW-1185">Reference proteome</keyword>
<dbReference type="InterPro" id="IPR051719">
    <property type="entry name" value="CASTOR_mTORC1"/>
</dbReference>
<name>I4YNW8_9HYPH</name>
<proteinExistence type="predicted"/>